<comment type="caution">
    <text evidence="6">The sequence shown here is derived from an EMBL/GenBank/DDBJ whole genome shotgun (WGS) entry which is preliminary data.</text>
</comment>
<reference evidence="6" key="1">
    <citation type="submission" date="2021-04" db="EMBL/GenBank/DDBJ databases">
        <title>Draft genome sequence of StrPh-CL8, a phytoplasma strain causing strawberry phyllody in Chile.</title>
        <authorList>
            <person name="Cui W."/>
            <person name="Zamorano A."/>
            <person name="Fiore N."/>
        </authorList>
    </citation>
    <scope>NUCLEOTIDE SEQUENCE [LARGE SCALE GENOMIC DNA]</scope>
    <source>
        <strain evidence="6">StrPh-Cl</strain>
    </source>
</reference>
<evidence type="ECO:0000313" key="7">
    <source>
        <dbReference type="Proteomes" id="UP000811481"/>
    </source>
</evidence>
<dbReference type="Proteomes" id="UP000811481">
    <property type="component" value="Unassembled WGS sequence"/>
</dbReference>
<keyword evidence="5" id="KW-0812">Transmembrane</keyword>
<evidence type="ECO:0000313" key="6">
    <source>
        <dbReference type="EMBL" id="MBS2126267.1"/>
    </source>
</evidence>
<comment type="subcellular location">
    <subcellularLocation>
        <location evidence="1">Cell envelope</location>
    </subcellularLocation>
</comment>
<evidence type="ECO:0000256" key="2">
    <source>
        <dbReference type="ARBA" id="ARBA00022448"/>
    </source>
</evidence>
<keyword evidence="4" id="KW-0732">Signal</keyword>
<keyword evidence="5" id="KW-1133">Transmembrane helix</keyword>
<proteinExistence type="predicted"/>
<keyword evidence="2" id="KW-0813">Transport</keyword>
<feature type="transmembrane region" description="Helical" evidence="5">
    <location>
        <begin position="12"/>
        <end position="34"/>
    </location>
</feature>
<keyword evidence="5" id="KW-0472">Membrane</keyword>
<dbReference type="InterPro" id="IPR006127">
    <property type="entry name" value="ZnuA-like"/>
</dbReference>
<evidence type="ECO:0000256" key="1">
    <source>
        <dbReference type="ARBA" id="ARBA00004196"/>
    </source>
</evidence>
<evidence type="ECO:0000256" key="4">
    <source>
        <dbReference type="ARBA" id="ARBA00022729"/>
    </source>
</evidence>
<dbReference type="Pfam" id="PF01297">
    <property type="entry name" value="ZnuA"/>
    <property type="match status" value="1"/>
</dbReference>
<dbReference type="InterPro" id="IPR050492">
    <property type="entry name" value="Bact_metal-bind_prot9"/>
</dbReference>
<dbReference type="SUPFAM" id="SSF53807">
    <property type="entry name" value="Helical backbone' metal receptor"/>
    <property type="match status" value="1"/>
</dbReference>
<dbReference type="RefSeq" id="WP_212331021.1">
    <property type="nucleotide sequence ID" value="NZ_JAGVRH010000002.1"/>
</dbReference>
<organism evidence="6 7">
    <name type="scientific">'Fragaria x ananassa' phyllody phytoplasma</name>
    <dbReference type="NCBI Taxonomy" id="2358428"/>
    <lineage>
        <taxon>Bacteria</taxon>
        <taxon>Bacillati</taxon>
        <taxon>Mycoplasmatota</taxon>
        <taxon>Mollicutes</taxon>
        <taxon>Acholeplasmatales</taxon>
        <taxon>Acholeplasmataceae</taxon>
        <taxon>Candidatus Phytoplasma</taxon>
        <taxon>16SrXIII (Mexican periwinkle virescence group)</taxon>
    </lineage>
</organism>
<accession>A0ABS5K326</accession>
<keyword evidence="7" id="KW-1185">Reference proteome</keyword>
<sequence length="389" mass="44765">MNDFNKNMTKLIIKIFLIIGITTFILLIPIFAFFQQKNSQNTNKTTVTIVTTTTMLQDLVKHLIGDVNCDETKEQSENKYQKIKNIECQTLMGVGIDPHNYKTKLSDRQKIKIADLVIVNGLHLEAKMPDAFQHFAKPNCLLDVGELLKDDNESKELLLKESNSQDYDPHIWFQIDLWINTFSNLKNKFSERKIVDSQEDKDKLETNFKIYNDVLKKLKTHIINSMKPLSNKIIVTAHDAFSYWESFCKRHQFPFELESIQGISTQTEASNNKIVTLARKLAQQDIKAIFTETSMPKDSLKSLKEEVDKQRRVQGLSGEIKIVEQEELYSDSLGTDKYQESFSPSSLTSNSNQYSHATYIGAFLNNLKIIRENLLSEQPNQTKSNSNYS</sequence>
<protein>
    <submittedName>
        <fullName evidence="6">Zinc ABC transporter substrate-binding protein</fullName>
    </submittedName>
</protein>
<evidence type="ECO:0000256" key="3">
    <source>
        <dbReference type="ARBA" id="ARBA00022723"/>
    </source>
</evidence>
<evidence type="ECO:0000256" key="5">
    <source>
        <dbReference type="SAM" id="Phobius"/>
    </source>
</evidence>
<dbReference type="PANTHER" id="PTHR42953">
    <property type="entry name" value="HIGH-AFFINITY ZINC UPTAKE SYSTEM PROTEIN ZNUA-RELATED"/>
    <property type="match status" value="1"/>
</dbReference>
<keyword evidence="3" id="KW-0479">Metal-binding</keyword>
<dbReference type="Gene3D" id="3.40.50.1980">
    <property type="entry name" value="Nitrogenase molybdenum iron protein domain"/>
    <property type="match status" value="2"/>
</dbReference>
<dbReference type="PANTHER" id="PTHR42953:SF1">
    <property type="entry name" value="METAL-BINDING PROTEIN HI_0362-RELATED"/>
    <property type="match status" value="1"/>
</dbReference>
<gene>
    <name evidence="6" type="ORF">J8J04_00935</name>
</gene>
<name>A0ABS5K326_9MOLU</name>
<dbReference type="EMBL" id="JAGVRH010000002">
    <property type="protein sequence ID" value="MBS2126267.1"/>
    <property type="molecule type" value="Genomic_DNA"/>
</dbReference>